<evidence type="ECO:0000256" key="3">
    <source>
        <dbReference type="ARBA" id="ARBA00022692"/>
    </source>
</evidence>
<keyword evidence="9" id="KW-1185">Reference proteome</keyword>
<feature type="transmembrane region" description="Helical" evidence="7">
    <location>
        <begin position="303"/>
        <end position="328"/>
    </location>
</feature>
<dbReference type="GO" id="GO:0005886">
    <property type="term" value="C:plasma membrane"/>
    <property type="evidence" value="ECO:0007669"/>
    <property type="project" value="TreeGrafter"/>
</dbReference>
<dbReference type="VEuPathDB" id="CryptoDB:Vbra_13588"/>
<feature type="transmembrane region" description="Helical" evidence="7">
    <location>
        <begin position="218"/>
        <end position="241"/>
    </location>
</feature>
<dbReference type="GO" id="GO:0015293">
    <property type="term" value="F:symporter activity"/>
    <property type="evidence" value="ECO:0007669"/>
    <property type="project" value="UniProtKB-KW"/>
</dbReference>
<dbReference type="PRINTS" id="PR00176">
    <property type="entry name" value="NANEUSMPORT"/>
</dbReference>
<keyword evidence="5 7" id="KW-0472">Membrane</keyword>
<dbReference type="OMA" id="CVEIFRQ"/>
<dbReference type="Pfam" id="PF00209">
    <property type="entry name" value="SNF"/>
    <property type="match status" value="1"/>
</dbReference>
<dbReference type="EMBL" id="CDMY01000326">
    <property type="protein sequence ID" value="CEM02439.1"/>
    <property type="molecule type" value="Genomic_DNA"/>
</dbReference>
<feature type="transmembrane region" description="Helical" evidence="7">
    <location>
        <begin position="190"/>
        <end position="209"/>
    </location>
</feature>
<feature type="transmembrane region" description="Helical" evidence="7">
    <location>
        <begin position="91"/>
        <end position="119"/>
    </location>
</feature>
<dbReference type="PROSITE" id="PS00610">
    <property type="entry name" value="NA_NEUROTRAN_SYMP_1"/>
    <property type="match status" value="1"/>
</dbReference>
<comment type="similarity">
    <text evidence="6">Belongs to the sodium:neurotransmitter symporter (SNF) (TC 2.A.22) family.</text>
</comment>
<keyword evidence="2 6" id="KW-0813">Transport</keyword>
<evidence type="ECO:0000256" key="4">
    <source>
        <dbReference type="ARBA" id="ARBA00022989"/>
    </source>
</evidence>
<sequence>MTAAKGEEGRDRWASRFAFITAAVGSAVGLGNLWRFPYLCYSYGGGAFFIPFLLALFFLGIPMLTTEFALGQVYQGGHALAFSRVNKRMVGVGYSAPWGSIMTSSYYTAIIAYALVYLVNCFKADMPWTTKTEEIQRCMEAVTEDQCLAIGACTFSATEGCKQALVARASAFFEDSVLNMSPPDSPPTTLVWGLVVAIVVVWCCVYFSIFQGPSITGYVVYVTMTLPFLLLIALMAVGLSLPGSGMGIKAYIGEWDVKSLTETPQVWSDAVGQVFFSIGVCWGIMTAYASYNKTNQNVAQDAVIVAIADFVVAFLCGFAVFAILGYLANQAGLAFDEMPAGGMGLAFQTYPVGLAQIPGVGAQILCALFFLTLFLLGIDSAFSLVEAWATPLHDSVLFHRTRRTVFVGVVCLIFFAIALFYVTDIGLHLLDTVDWYLASVLALFNGLVQSAAVGFFAKTDDQFEKIGKPATLIFGFGYIGACVVGTIFGFALPSVLNGGLGILVGIVIAVGAVILSWMMIDNSAGLSEVEKMWWLTMGNIETLRIELNETVAPGNTWWRITPMWSILMKYCYPPIMCILLGISFSENFGRYGDYPVQYQAIGAVFAFVGIFFVLLGMFLPSAYTMFLPPKETSEAELKAVVAGDTTPATTIEGGKSNNTIKVV</sequence>
<reference evidence="8 9" key="1">
    <citation type="submission" date="2014-11" db="EMBL/GenBank/DDBJ databases">
        <authorList>
            <person name="Zhu J."/>
            <person name="Qi W."/>
            <person name="Song R."/>
        </authorList>
    </citation>
    <scope>NUCLEOTIDE SEQUENCE [LARGE SCALE GENOMIC DNA]</scope>
</reference>
<dbReference type="GO" id="GO:0035725">
    <property type="term" value="P:sodium ion transmembrane transport"/>
    <property type="evidence" value="ECO:0007669"/>
    <property type="project" value="TreeGrafter"/>
</dbReference>
<evidence type="ECO:0000256" key="5">
    <source>
        <dbReference type="ARBA" id="ARBA00023136"/>
    </source>
</evidence>
<feature type="transmembrane region" description="Helical" evidence="7">
    <location>
        <begin position="435"/>
        <end position="457"/>
    </location>
</feature>
<comment type="subcellular location">
    <subcellularLocation>
        <location evidence="1">Membrane</location>
        <topology evidence="1">Multi-pass membrane protein</topology>
    </subcellularLocation>
</comment>
<organism evidence="8 9">
    <name type="scientific">Vitrella brassicaformis (strain CCMP3155)</name>
    <dbReference type="NCBI Taxonomy" id="1169540"/>
    <lineage>
        <taxon>Eukaryota</taxon>
        <taxon>Sar</taxon>
        <taxon>Alveolata</taxon>
        <taxon>Colpodellida</taxon>
        <taxon>Vitrellaceae</taxon>
        <taxon>Vitrella</taxon>
    </lineage>
</organism>
<dbReference type="OrthoDB" id="6581954at2759"/>
<dbReference type="STRING" id="1169540.A0A0G4EWK5"/>
<feature type="transmembrane region" description="Helical" evidence="7">
    <location>
        <begin position="596"/>
        <end position="619"/>
    </location>
</feature>
<feature type="transmembrane region" description="Helical" evidence="7">
    <location>
        <begin position="469"/>
        <end position="492"/>
    </location>
</feature>
<evidence type="ECO:0000313" key="9">
    <source>
        <dbReference type="Proteomes" id="UP000041254"/>
    </source>
</evidence>
<feature type="transmembrane region" description="Helical" evidence="7">
    <location>
        <begin position="405"/>
        <end position="423"/>
    </location>
</feature>
<feature type="transmembrane region" description="Helical" evidence="7">
    <location>
        <begin position="566"/>
        <end position="584"/>
    </location>
</feature>
<evidence type="ECO:0000256" key="2">
    <source>
        <dbReference type="ARBA" id="ARBA00022448"/>
    </source>
</evidence>
<dbReference type="AlphaFoldDB" id="A0A0G4EWK5"/>
<proteinExistence type="inferred from homology"/>
<dbReference type="InterPro" id="IPR037272">
    <property type="entry name" value="SNS_sf"/>
</dbReference>
<feature type="transmembrane region" description="Helical" evidence="7">
    <location>
        <begin position="17"/>
        <end position="36"/>
    </location>
</feature>
<keyword evidence="4 7" id="KW-1133">Transmembrane helix</keyword>
<gene>
    <name evidence="8" type="ORF">Vbra_13588</name>
</gene>
<evidence type="ECO:0000256" key="7">
    <source>
        <dbReference type="SAM" id="Phobius"/>
    </source>
</evidence>
<dbReference type="PROSITE" id="PS50267">
    <property type="entry name" value="NA_NEUROTRAN_SYMP_3"/>
    <property type="match status" value="1"/>
</dbReference>
<feature type="transmembrane region" description="Helical" evidence="7">
    <location>
        <begin position="270"/>
        <end position="291"/>
    </location>
</feature>
<evidence type="ECO:0000256" key="1">
    <source>
        <dbReference type="ARBA" id="ARBA00004141"/>
    </source>
</evidence>
<dbReference type="PhylomeDB" id="A0A0G4EWK5"/>
<keyword evidence="3 6" id="KW-0812">Transmembrane</keyword>
<evidence type="ECO:0000313" key="8">
    <source>
        <dbReference type="EMBL" id="CEM02439.1"/>
    </source>
</evidence>
<dbReference type="SUPFAM" id="SSF161070">
    <property type="entry name" value="SNF-like"/>
    <property type="match status" value="1"/>
</dbReference>
<name>A0A0G4EWK5_VITBC</name>
<feature type="transmembrane region" description="Helical" evidence="7">
    <location>
        <begin position="498"/>
        <end position="520"/>
    </location>
</feature>
<feature type="transmembrane region" description="Helical" evidence="7">
    <location>
        <begin position="360"/>
        <end position="385"/>
    </location>
</feature>
<feature type="transmembrane region" description="Helical" evidence="7">
    <location>
        <begin position="48"/>
        <end position="70"/>
    </location>
</feature>
<dbReference type="InParanoid" id="A0A0G4EWK5"/>
<dbReference type="Proteomes" id="UP000041254">
    <property type="component" value="Unassembled WGS sequence"/>
</dbReference>
<protein>
    <recommendedName>
        <fullName evidence="6">Transporter</fullName>
    </recommendedName>
</protein>
<dbReference type="PANTHER" id="PTHR11616">
    <property type="entry name" value="SODIUM/CHLORIDE DEPENDENT TRANSPORTER"/>
    <property type="match status" value="1"/>
</dbReference>
<keyword evidence="6" id="KW-0769">Symport</keyword>
<evidence type="ECO:0000256" key="6">
    <source>
        <dbReference type="RuleBase" id="RU003732"/>
    </source>
</evidence>
<dbReference type="PANTHER" id="PTHR11616:SF240">
    <property type="entry name" value="BLOATED TUBULES, ISOFORM B-RELATED"/>
    <property type="match status" value="1"/>
</dbReference>
<dbReference type="InterPro" id="IPR000175">
    <property type="entry name" value="Na/ntran_symport"/>
</dbReference>
<accession>A0A0G4EWK5</accession>